<dbReference type="Pfam" id="PF01418">
    <property type="entry name" value="HTH_6"/>
    <property type="match status" value="1"/>
</dbReference>
<dbReference type="AlphaFoldDB" id="A0A2K4FAE3"/>
<dbReference type="PROSITE" id="PS51071">
    <property type="entry name" value="HTH_RPIR"/>
    <property type="match status" value="1"/>
</dbReference>
<dbReference type="PANTHER" id="PTHR30514">
    <property type="entry name" value="GLUCOKINASE"/>
    <property type="match status" value="1"/>
</dbReference>
<dbReference type="GO" id="GO:1901135">
    <property type="term" value="P:carbohydrate derivative metabolic process"/>
    <property type="evidence" value="ECO:0007669"/>
    <property type="project" value="InterPro"/>
</dbReference>
<dbReference type="EMBL" id="PPPX01000016">
    <property type="protein sequence ID" value="POA08322.1"/>
    <property type="molecule type" value="Genomic_DNA"/>
</dbReference>
<dbReference type="InterPro" id="IPR035472">
    <property type="entry name" value="RpiR-like_SIS"/>
</dbReference>
<gene>
    <name evidence="6" type="ORF">CD039_09535</name>
</gene>
<feature type="domain" description="HTH rpiR-type" evidence="4">
    <location>
        <begin position="3"/>
        <end position="79"/>
    </location>
</feature>
<dbReference type="Gene3D" id="3.40.50.10490">
    <property type="entry name" value="Glucose-6-phosphate isomerase like protein, domain 1"/>
    <property type="match status" value="1"/>
</dbReference>
<dbReference type="InterPro" id="IPR036388">
    <property type="entry name" value="WH-like_DNA-bd_sf"/>
</dbReference>
<dbReference type="OrthoDB" id="2930at2"/>
<dbReference type="InterPro" id="IPR009057">
    <property type="entry name" value="Homeodomain-like_sf"/>
</dbReference>
<evidence type="ECO:0000256" key="1">
    <source>
        <dbReference type="ARBA" id="ARBA00023015"/>
    </source>
</evidence>
<dbReference type="PANTHER" id="PTHR30514:SF18">
    <property type="entry name" value="RPIR-FAMILY TRANSCRIPTIONAL REGULATOR"/>
    <property type="match status" value="1"/>
</dbReference>
<evidence type="ECO:0000259" key="4">
    <source>
        <dbReference type="PROSITE" id="PS51071"/>
    </source>
</evidence>
<dbReference type="InterPro" id="IPR047640">
    <property type="entry name" value="RpiR-like"/>
</dbReference>
<dbReference type="CDD" id="cd05013">
    <property type="entry name" value="SIS_RpiR"/>
    <property type="match status" value="1"/>
</dbReference>
<keyword evidence="2" id="KW-0238">DNA-binding</keyword>
<protein>
    <recommendedName>
        <fullName evidence="8">MurR/RpiR family transcriptional regulator</fullName>
    </recommendedName>
</protein>
<dbReference type="GO" id="GO:0097367">
    <property type="term" value="F:carbohydrate derivative binding"/>
    <property type="evidence" value="ECO:0007669"/>
    <property type="project" value="InterPro"/>
</dbReference>
<dbReference type="Pfam" id="PF01380">
    <property type="entry name" value="SIS"/>
    <property type="match status" value="1"/>
</dbReference>
<organism evidence="6 7">
    <name type="scientific">Staphylococcus argensis</name>
    <dbReference type="NCBI Taxonomy" id="1607738"/>
    <lineage>
        <taxon>Bacteria</taxon>
        <taxon>Bacillati</taxon>
        <taxon>Bacillota</taxon>
        <taxon>Bacilli</taxon>
        <taxon>Bacillales</taxon>
        <taxon>Staphylococcaceae</taxon>
        <taxon>Staphylococcus</taxon>
    </lineage>
</organism>
<dbReference type="PROSITE" id="PS51464">
    <property type="entry name" value="SIS"/>
    <property type="match status" value="1"/>
</dbReference>
<dbReference type="Proteomes" id="UP000242712">
    <property type="component" value="Unassembled WGS sequence"/>
</dbReference>
<dbReference type="InterPro" id="IPR001347">
    <property type="entry name" value="SIS_dom"/>
</dbReference>
<evidence type="ECO:0000259" key="5">
    <source>
        <dbReference type="PROSITE" id="PS51464"/>
    </source>
</evidence>
<dbReference type="RefSeq" id="WP_103372113.1">
    <property type="nucleotide sequence ID" value="NZ_CBCRVO010000002.1"/>
</dbReference>
<dbReference type="InterPro" id="IPR000281">
    <property type="entry name" value="HTH_RpiR"/>
</dbReference>
<dbReference type="InterPro" id="IPR046348">
    <property type="entry name" value="SIS_dom_sf"/>
</dbReference>
<dbReference type="SUPFAM" id="SSF46689">
    <property type="entry name" value="Homeodomain-like"/>
    <property type="match status" value="1"/>
</dbReference>
<keyword evidence="1" id="KW-0805">Transcription regulation</keyword>
<dbReference type="GO" id="GO:0003677">
    <property type="term" value="F:DNA binding"/>
    <property type="evidence" value="ECO:0007669"/>
    <property type="project" value="UniProtKB-KW"/>
</dbReference>
<evidence type="ECO:0000313" key="6">
    <source>
        <dbReference type="EMBL" id="POA08322.1"/>
    </source>
</evidence>
<accession>A0A2K4FAE3</accession>
<proteinExistence type="predicted"/>
<dbReference type="GO" id="GO:0003700">
    <property type="term" value="F:DNA-binding transcription factor activity"/>
    <property type="evidence" value="ECO:0007669"/>
    <property type="project" value="InterPro"/>
</dbReference>
<evidence type="ECO:0000256" key="2">
    <source>
        <dbReference type="ARBA" id="ARBA00023125"/>
    </source>
</evidence>
<evidence type="ECO:0000256" key="3">
    <source>
        <dbReference type="ARBA" id="ARBA00023163"/>
    </source>
</evidence>
<keyword evidence="3" id="KW-0804">Transcription</keyword>
<keyword evidence="7" id="KW-1185">Reference proteome</keyword>
<name>A0A2K4FAE3_9STAP</name>
<reference evidence="6 7" key="1">
    <citation type="submission" date="2017-08" db="EMBL/GenBank/DDBJ databases">
        <title>Draft genome sequences of 64 type strains of genus Staph aureus.</title>
        <authorList>
            <person name="Cole K."/>
            <person name="Golubchik T."/>
            <person name="Russell J."/>
            <person name="Foster D."/>
            <person name="Llewelyn M."/>
            <person name="Wilson D."/>
            <person name="Crook D."/>
            <person name="Paul J."/>
        </authorList>
    </citation>
    <scope>NUCLEOTIDE SEQUENCE [LARGE SCALE GENOMIC DNA]</scope>
    <source>
        <strain evidence="6 7">DSM 29875</strain>
    </source>
</reference>
<evidence type="ECO:0000313" key="7">
    <source>
        <dbReference type="Proteomes" id="UP000242712"/>
    </source>
</evidence>
<dbReference type="SUPFAM" id="SSF53697">
    <property type="entry name" value="SIS domain"/>
    <property type="match status" value="1"/>
</dbReference>
<comment type="caution">
    <text evidence="6">The sequence shown here is derived from an EMBL/GenBank/DDBJ whole genome shotgun (WGS) entry which is preliminary data.</text>
</comment>
<dbReference type="GeneID" id="98298587"/>
<feature type="domain" description="SIS" evidence="5">
    <location>
        <begin position="116"/>
        <end position="252"/>
    </location>
</feature>
<sequence>MTDNVIQKIESEFTTLTAGKKKVANYILNHSREASYLTLAKLQEVTEVSEATIIRFAYTIGYGGYTEMQNAIREYVFDVKNKTTSTSKSYVETMERDRELIQEMAHTLDVKQVDDIVTLLHQTRTIYIIGNNTAYGAAYWFSHVFANYKPNVIIVNRDQVNRFLMDVSEEDCVVAISFPRYHKDTVHFIKNAKKQQACIIGITDSRLSPIYDISDKIFLAKTNRDVSGYNEIAPVISLLNVFVTRYRERYKDEVKSRIQNLEKLNDSSDDLIE</sequence>
<evidence type="ECO:0008006" key="8">
    <source>
        <dbReference type="Google" id="ProtNLM"/>
    </source>
</evidence>
<dbReference type="Gene3D" id="1.10.10.10">
    <property type="entry name" value="Winged helix-like DNA-binding domain superfamily/Winged helix DNA-binding domain"/>
    <property type="match status" value="1"/>
</dbReference>